<comment type="caution">
    <text evidence="3">The sequence shown here is derived from an EMBL/GenBank/DDBJ whole genome shotgun (WGS) entry which is preliminary data.</text>
</comment>
<accession>A0A1F6DGM4</accession>
<dbReference type="Proteomes" id="UP000178794">
    <property type="component" value="Unassembled WGS sequence"/>
</dbReference>
<name>A0A1F6DGM4_9BACT</name>
<protein>
    <submittedName>
        <fullName evidence="3">Uncharacterized protein</fullName>
    </submittedName>
</protein>
<evidence type="ECO:0000313" key="3">
    <source>
        <dbReference type="EMBL" id="OGG60480.1"/>
    </source>
</evidence>
<organism evidence="3 4">
    <name type="scientific">Candidatus Kaiserbacteria bacterium RIFCSPHIGHO2_02_FULL_50_50</name>
    <dbReference type="NCBI Taxonomy" id="1798492"/>
    <lineage>
        <taxon>Bacteria</taxon>
        <taxon>Candidatus Kaiseribacteriota</taxon>
    </lineage>
</organism>
<gene>
    <name evidence="3" type="ORF">A3C89_01275</name>
</gene>
<dbReference type="STRING" id="1798492.A3C89_01275"/>
<keyword evidence="2" id="KW-1133">Transmembrane helix</keyword>
<feature type="region of interest" description="Disordered" evidence="1">
    <location>
        <begin position="32"/>
        <end position="61"/>
    </location>
</feature>
<dbReference type="AlphaFoldDB" id="A0A1F6DGM4"/>
<reference evidence="3 4" key="1">
    <citation type="journal article" date="2016" name="Nat. Commun.">
        <title>Thousands of microbial genomes shed light on interconnected biogeochemical processes in an aquifer system.</title>
        <authorList>
            <person name="Anantharaman K."/>
            <person name="Brown C.T."/>
            <person name="Hug L.A."/>
            <person name="Sharon I."/>
            <person name="Castelle C.J."/>
            <person name="Probst A.J."/>
            <person name="Thomas B.C."/>
            <person name="Singh A."/>
            <person name="Wilkins M.J."/>
            <person name="Karaoz U."/>
            <person name="Brodie E.L."/>
            <person name="Williams K.H."/>
            <person name="Hubbard S.S."/>
            <person name="Banfield J.F."/>
        </authorList>
    </citation>
    <scope>NUCLEOTIDE SEQUENCE [LARGE SCALE GENOMIC DNA]</scope>
</reference>
<keyword evidence="2" id="KW-0472">Membrane</keyword>
<feature type="transmembrane region" description="Helical" evidence="2">
    <location>
        <begin position="6"/>
        <end position="23"/>
    </location>
</feature>
<keyword evidence="2" id="KW-0812">Transmembrane</keyword>
<evidence type="ECO:0000256" key="2">
    <source>
        <dbReference type="SAM" id="Phobius"/>
    </source>
</evidence>
<proteinExistence type="predicted"/>
<feature type="compositionally biased region" description="Polar residues" evidence="1">
    <location>
        <begin position="49"/>
        <end position="61"/>
    </location>
</feature>
<dbReference type="EMBL" id="MFLF01000004">
    <property type="protein sequence ID" value="OGG60480.1"/>
    <property type="molecule type" value="Genomic_DNA"/>
</dbReference>
<evidence type="ECO:0000256" key="1">
    <source>
        <dbReference type="SAM" id="MobiDB-lite"/>
    </source>
</evidence>
<sequence>MYVYAAFGASLLIFGSFLLAYMARTLPPRTVPEGAATETPLPEPKTPSDIPTSVTIDDETPATTTPVAGACVTGGCSGEICGEASEVSGMVSTCIYRAEYACFKYSRCERQMNGTCGWTLAPAYTQCRANPPALE</sequence>
<evidence type="ECO:0000313" key="4">
    <source>
        <dbReference type="Proteomes" id="UP000178794"/>
    </source>
</evidence>